<feature type="transmembrane region" description="Helical" evidence="6">
    <location>
        <begin position="38"/>
        <end position="59"/>
    </location>
</feature>
<dbReference type="OrthoDB" id="9154196at2"/>
<dbReference type="NCBIfam" id="TIGR02532">
    <property type="entry name" value="IV_pilin_GFxxxE"/>
    <property type="match status" value="1"/>
</dbReference>
<dbReference type="GO" id="GO:0015627">
    <property type="term" value="C:type II protein secretion system complex"/>
    <property type="evidence" value="ECO:0007669"/>
    <property type="project" value="InterPro"/>
</dbReference>
<dbReference type="Proteomes" id="UP000275180">
    <property type="component" value="Unassembled WGS sequence"/>
</dbReference>
<comment type="caution">
    <text evidence="7">The sequence shown here is derived from an EMBL/GenBank/DDBJ whole genome shotgun (WGS) entry which is preliminary data.</text>
</comment>
<evidence type="ECO:0000256" key="2">
    <source>
        <dbReference type="ARBA" id="ARBA00022481"/>
    </source>
</evidence>
<organism evidence="7 8">
    <name type="scientific">Vandammella animalimorsus</name>
    <dbReference type="NCBI Taxonomy" id="2029117"/>
    <lineage>
        <taxon>Bacteria</taxon>
        <taxon>Pseudomonadati</taxon>
        <taxon>Pseudomonadota</taxon>
        <taxon>Betaproteobacteria</taxon>
        <taxon>Burkholderiales</taxon>
        <taxon>Comamonadaceae</taxon>
        <taxon>Vandammella</taxon>
    </lineage>
</organism>
<dbReference type="Pfam" id="PF07963">
    <property type="entry name" value="N_methyl"/>
    <property type="match status" value="1"/>
</dbReference>
<evidence type="ECO:0000256" key="5">
    <source>
        <dbReference type="ARBA" id="ARBA00023136"/>
    </source>
</evidence>
<reference evidence="7 8" key="1">
    <citation type="submission" date="2018-10" db="EMBL/GenBank/DDBJ databases">
        <title>Comamonadaceae CDC group NO-1 genome sequencing and assembly.</title>
        <authorList>
            <person name="Bernier A.-M."/>
            <person name="Bernard K."/>
        </authorList>
    </citation>
    <scope>NUCLEOTIDE SEQUENCE [LARGE SCALE GENOMIC DNA]</scope>
    <source>
        <strain evidence="7 8">NML180582</strain>
    </source>
</reference>
<keyword evidence="3 6" id="KW-0812">Transmembrane</keyword>
<dbReference type="SUPFAM" id="SSF54523">
    <property type="entry name" value="Pili subunits"/>
    <property type="match status" value="1"/>
</dbReference>
<evidence type="ECO:0000256" key="4">
    <source>
        <dbReference type="ARBA" id="ARBA00022989"/>
    </source>
</evidence>
<dbReference type="InterPro" id="IPR002416">
    <property type="entry name" value="T2SS_protein-GspH"/>
</dbReference>
<gene>
    <name evidence="7" type="primary">gspH</name>
    <name evidence="7" type="ORF">EBQ34_04185</name>
</gene>
<name>A0A3M6RQS8_9BURK</name>
<proteinExistence type="predicted"/>
<evidence type="ECO:0000256" key="1">
    <source>
        <dbReference type="ARBA" id="ARBA00004167"/>
    </source>
</evidence>
<comment type="subcellular location">
    <subcellularLocation>
        <location evidence="1">Membrane</location>
        <topology evidence="1">Single-pass membrane protein</topology>
    </subcellularLocation>
</comment>
<evidence type="ECO:0000256" key="3">
    <source>
        <dbReference type="ARBA" id="ARBA00022692"/>
    </source>
</evidence>
<dbReference type="InterPro" id="IPR045584">
    <property type="entry name" value="Pilin-like"/>
</dbReference>
<dbReference type="GO" id="GO:0015628">
    <property type="term" value="P:protein secretion by the type II secretion system"/>
    <property type="evidence" value="ECO:0007669"/>
    <property type="project" value="InterPro"/>
</dbReference>
<accession>A0A3M6RQS8</accession>
<dbReference type="GO" id="GO:0016020">
    <property type="term" value="C:membrane"/>
    <property type="evidence" value="ECO:0007669"/>
    <property type="project" value="UniProtKB-SubCell"/>
</dbReference>
<keyword evidence="5 6" id="KW-0472">Membrane</keyword>
<evidence type="ECO:0000313" key="7">
    <source>
        <dbReference type="EMBL" id="RMX17616.1"/>
    </source>
</evidence>
<dbReference type="InterPro" id="IPR012902">
    <property type="entry name" value="N_methyl_site"/>
</dbReference>
<dbReference type="AlphaFoldDB" id="A0A3M6RQS8"/>
<dbReference type="PRINTS" id="PR00885">
    <property type="entry name" value="BCTERIALGSPH"/>
</dbReference>
<dbReference type="EMBL" id="RDQJ01000004">
    <property type="protein sequence ID" value="RMX17616.1"/>
    <property type="molecule type" value="Genomic_DNA"/>
</dbReference>
<evidence type="ECO:0000313" key="8">
    <source>
        <dbReference type="Proteomes" id="UP000275180"/>
    </source>
</evidence>
<sequence length="171" mass="18782">MTRAGRVDGRSGWPCRPRCSPWPPLTPLRPRRQRGFTLMEILVVATIIAVGAAVLVLAWPDSGQRALEREGERLAALLESARLHSRASGHAVQWRPTPEGFVFEGRIPHLLQDLPTRWEQPGVVAQPVQPVLLGPEPILTPTAITLSLPDQPALRVQVVSDGLAPFEVRLP</sequence>
<keyword evidence="4 6" id="KW-1133">Transmembrane helix</keyword>
<keyword evidence="2" id="KW-0488">Methylation</keyword>
<evidence type="ECO:0000256" key="6">
    <source>
        <dbReference type="SAM" id="Phobius"/>
    </source>
</evidence>
<protein>
    <submittedName>
        <fullName evidence="7">Type II secretion system protein GspH</fullName>
    </submittedName>
</protein>